<dbReference type="AlphaFoldDB" id="A0AAV7KUJ1"/>
<protein>
    <submittedName>
        <fullName evidence="1">Uncharacterized protein</fullName>
    </submittedName>
</protein>
<comment type="caution">
    <text evidence="1">The sequence shown here is derived from an EMBL/GenBank/DDBJ whole genome shotgun (WGS) entry which is preliminary data.</text>
</comment>
<dbReference type="SUPFAM" id="SSF56219">
    <property type="entry name" value="DNase I-like"/>
    <property type="match status" value="1"/>
</dbReference>
<reference evidence="1" key="1">
    <citation type="journal article" date="2022" name="bioRxiv">
        <title>Sequencing and chromosome-scale assembly of the giantPleurodeles waltlgenome.</title>
        <authorList>
            <person name="Brown T."/>
            <person name="Elewa A."/>
            <person name="Iarovenko S."/>
            <person name="Subramanian E."/>
            <person name="Araus A.J."/>
            <person name="Petzold A."/>
            <person name="Susuki M."/>
            <person name="Suzuki K.-i.T."/>
            <person name="Hayashi T."/>
            <person name="Toyoda A."/>
            <person name="Oliveira C."/>
            <person name="Osipova E."/>
            <person name="Leigh N.D."/>
            <person name="Simon A."/>
            <person name="Yun M.H."/>
        </authorList>
    </citation>
    <scope>NUCLEOTIDE SEQUENCE</scope>
    <source>
        <strain evidence="1">20211129_DDA</strain>
        <tissue evidence="1">Liver</tissue>
    </source>
</reference>
<sequence>AMNLVAQKHNLSLVNELLSKELQLKPTFNGRGANTVIDYILMSTHFVHYFTNYIIHDIAISDHFPQSLELSLIPATQAKAREVTMANDIVLAPGNGYILRWTQTDPQALLKDILREHTQVFLDCL</sequence>
<dbReference type="InterPro" id="IPR036691">
    <property type="entry name" value="Endo/exonu/phosph_ase_sf"/>
</dbReference>
<dbReference type="Gene3D" id="3.60.10.10">
    <property type="entry name" value="Endonuclease/exonuclease/phosphatase"/>
    <property type="match status" value="1"/>
</dbReference>
<dbReference type="Proteomes" id="UP001066276">
    <property type="component" value="Chromosome 12"/>
</dbReference>
<keyword evidence="2" id="KW-1185">Reference proteome</keyword>
<name>A0AAV7KUJ1_PLEWA</name>
<organism evidence="1 2">
    <name type="scientific">Pleurodeles waltl</name>
    <name type="common">Iberian ribbed newt</name>
    <dbReference type="NCBI Taxonomy" id="8319"/>
    <lineage>
        <taxon>Eukaryota</taxon>
        <taxon>Metazoa</taxon>
        <taxon>Chordata</taxon>
        <taxon>Craniata</taxon>
        <taxon>Vertebrata</taxon>
        <taxon>Euteleostomi</taxon>
        <taxon>Amphibia</taxon>
        <taxon>Batrachia</taxon>
        <taxon>Caudata</taxon>
        <taxon>Salamandroidea</taxon>
        <taxon>Salamandridae</taxon>
        <taxon>Pleurodelinae</taxon>
        <taxon>Pleurodeles</taxon>
    </lineage>
</organism>
<feature type="non-terminal residue" evidence="1">
    <location>
        <position position="125"/>
    </location>
</feature>
<gene>
    <name evidence="1" type="ORF">NDU88_002555</name>
</gene>
<proteinExistence type="predicted"/>
<evidence type="ECO:0000313" key="2">
    <source>
        <dbReference type="Proteomes" id="UP001066276"/>
    </source>
</evidence>
<dbReference type="EMBL" id="JANPWB010000016">
    <property type="protein sequence ID" value="KAJ1082387.1"/>
    <property type="molecule type" value="Genomic_DNA"/>
</dbReference>
<evidence type="ECO:0000313" key="1">
    <source>
        <dbReference type="EMBL" id="KAJ1082387.1"/>
    </source>
</evidence>
<feature type="non-terminal residue" evidence="1">
    <location>
        <position position="1"/>
    </location>
</feature>
<accession>A0AAV7KUJ1</accession>